<gene>
    <name evidence="1" type="ORF">NPIL_439281</name>
</gene>
<evidence type="ECO:0000313" key="2">
    <source>
        <dbReference type="Proteomes" id="UP000887013"/>
    </source>
</evidence>
<dbReference type="EMBL" id="BMAW01054068">
    <property type="protein sequence ID" value="GFS94330.1"/>
    <property type="molecule type" value="Genomic_DNA"/>
</dbReference>
<accession>A0A8X6TCW6</accession>
<organism evidence="1 2">
    <name type="scientific">Nephila pilipes</name>
    <name type="common">Giant wood spider</name>
    <name type="synonym">Nephila maculata</name>
    <dbReference type="NCBI Taxonomy" id="299642"/>
    <lineage>
        <taxon>Eukaryota</taxon>
        <taxon>Metazoa</taxon>
        <taxon>Ecdysozoa</taxon>
        <taxon>Arthropoda</taxon>
        <taxon>Chelicerata</taxon>
        <taxon>Arachnida</taxon>
        <taxon>Araneae</taxon>
        <taxon>Araneomorphae</taxon>
        <taxon>Entelegynae</taxon>
        <taxon>Araneoidea</taxon>
        <taxon>Nephilidae</taxon>
        <taxon>Nephila</taxon>
    </lineage>
</organism>
<evidence type="ECO:0000313" key="1">
    <source>
        <dbReference type="EMBL" id="GFS94330.1"/>
    </source>
</evidence>
<comment type="caution">
    <text evidence="1">The sequence shown here is derived from an EMBL/GenBank/DDBJ whole genome shotgun (WGS) entry which is preliminary data.</text>
</comment>
<dbReference type="AlphaFoldDB" id="A0A8X6TCW6"/>
<dbReference type="Proteomes" id="UP000887013">
    <property type="component" value="Unassembled WGS sequence"/>
</dbReference>
<proteinExistence type="predicted"/>
<reference evidence="1" key="1">
    <citation type="submission" date="2020-08" db="EMBL/GenBank/DDBJ databases">
        <title>Multicomponent nature underlies the extraordinary mechanical properties of spider dragline silk.</title>
        <authorList>
            <person name="Kono N."/>
            <person name="Nakamura H."/>
            <person name="Mori M."/>
            <person name="Yoshida Y."/>
            <person name="Ohtoshi R."/>
            <person name="Malay A.D."/>
            <person name="Moran D.A.P."/>
            <person name="Tomita M."/>
            <person name="Numata K."/>
            <person name="Arakawa K."/>
        </authorList>
    </citation>
    <scope>NUCLEOTIDE SEQUENCE</scope>
</reference>
<keyword evidence="2" id="KW-1185">Reference proteome</keyword>
<protein>
    <submittedName>
        <fullName evidence="1">Uncharacterized protein</fullName>
    </submittedName>
</protein>
<name>A0A8X6TCW6_NEPPI</name>
<sequence length="74" mass="8470">MYDSVQKGSCMSLKIRLSYTPKLIRLLAWSTFEDEVNHKVRKKAITMGMCPTRNSFIGTPFPLVFTSLGREQTL</sequence>